<dbReference type="InterPro" id="IPR012292">
    <property type="entry name" value="Globin/Proto"/>
</dbReference>
<dbReference type="CDD" id="cd08916">
    <property type="entry name" value="TrHb3_P"/>
    <property type="match status" value="1"/>
</dbReference>
<accession>A0A376ACX6</accession>
<dbReference type="GO" id="GO:0019825">
    <property type="term" value="F:oxygen binding"/>
    <property type="evidence" value="ECO:0007669"/>
    <property type="project" value="InterPro"/>
</dbReference>
<dbReference type="SUPFAM" id="SSF46458">
    <property type="entry name" value="Globin-like"/>
    <property type="match status" value="1"/>
</dbReference>
<dbReference type="Proteomes" id="UP000254764">
    <property type="component" value="Unassembled WGS sequence"/>
</dbReference>
<keyword evidence="2" id="KW-1185">Reference proteome</keyword>
<dbReference type="GO" id="GO:0020037">
    <property type="term" value="F:heme binding"/>
    <property type="evidence" value="ECO:0007669"/>
    <property type="project" value="InterPro"/>
</dbReference>
<name>A0A376ACX6_9HYPH</name>
<proteinExistence type="predicted"/>
<organism evidence="1 2">
    <name type="scientific">Ciceribacter selenitireducens ATCC BAA-1503</name>
    <dbReference type="NCBI Taxonomy" id="1336235"/>
    <lineage>
        <taxon>Bacteria</taxon>
        <taxon>Pseudomonadati</taxon>
        <taxon>Pseudomonadota</taxon>
        <taxon>Alphaproteobacteria</taxon>
        <taxon>Hyphomicrobiales</taxon>
        <taxon>Rhizobiaceae</taxon>
        <taxon>Ciceribacter</taxon>
    </lineage>
</organism>
<dbReference type="InterPro" id="IPR009050">
    <property type="entry name" value="Globin-like_sf"/>
</dbReference>
<dbReference type="STRING" id="1336235.GCA_000518785_01485"/>
<gene>
    <name evidence="1" type="ORF">RHIZ70_1419</name>
</gene>
<protein>
    <recommendedName>
        <fullName evidence="3">Globin family profile domain-containing protein</fullName>
    </recommendedName>
</protein>
<evidence type="ECO:0000313" key="2">
    <source>
        <dbReference type="Proteomes" id="UP000254764"/>
    </source>
</evidence>
<dbReference type="Gene3D" id="1.10.490.10">
    <property type="entry name" value="Globins"/>
    <property type="match status" value="1"/>
</dbReference>
<dbReference type="EMBL" id="UEYP01000001">
    <property type="protein sequence ID" value="SSC65711.1"/>
    <property type="molecule type" value="Genomic_DNA"/>
</dbReference>
<evidence type="ECO:0000313" key="1">
    <source>
        <dbReference type="EMBL" id="SSC65711.1"/>
    </source>
</evidence>
<evidence type="ECO:0008006" key="3">
    <source>
        <dbReference type="Google" id="ProtNLM"/>
    </source>
</evidence>
<dbReference type="AlphaFoldDB" id="A0A376ACX6"/>
<reference evidence="2" key="1">
    <citation type="submission" date="2018-07" db="EMBL/GenBank/DDBJ databases">
        <authorList>
            <person name="Peiro R."/>
            <person name="Begona"/>
            <person name="Cbmso G."/>
            <person name="Lopez M."/>
            <person name="Gonzalez S."/>
        </authorList>
    </citation>
    <scope>NUCLEOTIDE SEQUENCE [LARGE SCALE GENOMIC DNA]</scope>
</reference>
<sequence length="185" mass="20762">MRRSARARPFDERITINDKRQADMGRRKETAMQDDLIGRAAHRAEITARAEAQMAGMGVDRAFIDKLVETFYGRIQAHPSLGPVFDTRLSGRWPEHLAKMKAFWTSVAFKNGAYGGKPVQAHHGVAGITEGLFAEWLALFSQTLVDMEATDEAHAWFMATAERIARSLVTALFYNPALDDPTRRI</sequence>